<dbReference type="KEGG" id="fau:Fraau_1376"/>
<dbReference type="OrthoDB" id="9806257at2"/>
<dbReference type="SUPFAM" id="SSF54373">
    <property type="entry name" value="FAD-linked reductases, C-terminal domain"/>
    <property type="match status" value="1"/>
</dbReference>
<keyword evidence="4" id="KW-1185">Reference proteome</keyword>
<dbReference type="Gene3D" id="3.50.50.60">
    <property type="entry name" value="FAD/NAD(P)-binding domain"/>
    <property type="match status" value="2"/>
</dbReference>
<keyword evidence="1" id="KW-0560">Oxidoreductase</keyword>
<dbReference type="PANTHER" id="PTHR13847:SF289">
    <property type="entry name" value="GLYCINE OXIDASE"/>
    <property type="match status" value="1"/>
</dbReference>
<dbReference type="HOGENOM" id="CLU_007884_9_0_6"/>
<dbReference type="GO" id="GO:0016491">
    <property type="term" value="F:oxidoreductase activity"/>
    <property type="evidence" value="ECO:0007669"/>
    <property type="project" value="UniProtKB-KW"/>
</dbReference>
<proteinExistence type="predicted"/>
<dbReference type="AlphaFoldDB" id="H8L5K7"/>
<evidence type="ECO:0000259" key="2">
    <source>
        <dbReference type="Pfam" id="PF01266"/>
    </source>
</evidence>
<dbReference type="Gene3D" id="3.30.9.10">
    <property type="entry name" value="D-Amino Acid Oxidase, subunit A, domain 2"/>
    <property type="match status" value="1"/>
</dbReference>
<dbReference type="EMBL" id="CP003350">
    <property type="protein sequence ID" value="AFC85808.1"/>
    <property type="molecule type" value="Genomic_DNA"/>
</dbReference>
<reference evidence="3" key="1">
    <citation type="submission" date="2012-02" db="EMBL/GenBank/DDBJ databases">
        <title>The complete genome of Frateuria aurantia DSM 6220.</title>
        <authorList>
            <consortium name="US DOE Joint Genome Institute (JGI-PGF)"/>
            <person name="Lucas S."/>
            <person name="Copeland A."/>
            <person name="Lapidus A."/>
            <person name="Glavina del Rio T."/>
            <person name="Dalin E."/>
            <person name="Tice H."/>
            <person name="Bruce D."/>
            <person name="Goodwin L."/>
            <person name="Pitluck S."/>
            <person name="Peters L."/>
            <person name="Ovchinnikova G."/>
            <person name="Teshima H."/>
            <person name="Kyrpides N."/>
            <person name="Mavromatis K."/>
            <person name="Ivanova N."/>
            <person name="Brettin T."/>
            <person name="Detter J.C."/>
            <person name="Han C."/>
            <person name="Larimer F."/>
            <person name="Land M."/>
            <person name="Hauser L."/>
            <person name="Markowitz V."/>
            <person name="Cheng J.-F."/>
            <person name="Hugenholtz P."/>
            <person name="Woyke T."/>
            <person name="Wu D."/>
            <person name="Brambilla E."/>
            <person name="Klenk H.-P."/>
            <person name="Eisen J.A."/>
        </authorList>
    </citation>
    <scope>NUCLEOTIDE SEQUENCE</scope>
    <source>
        <strain evidence="3">DSM 6220</strain>
    </source>
</reference>
<sequence length="429" mass="45947">MPVPSDTSGPAPLTRPGSILVIGAGIIGRCCALQLARQGHAITLLDDDTGLQAPSWGNAGHIAIEQTSPLASPTHVRQAWSRWYRRGGPMDIRRPWSIAPWLGRFLRASRADTHARGQAVLRAMLAEAMPAWQRLDALLPGSPQILPHGHLVVWESAASAAAGYGHWQQADTGEARLRALSAQEQMELARHVGAAGSGLQGIGFAGSAQIRDPVQLAAALDAALASHGVRRANTHVQSLVHRGSHTVAMTADGEQPRHDRILVCAGVRAAPLLAGLGETVPLVAERGYHLQWSQHHWPEALPPVVFEDRSVILTRFDSGLRLAGFVEFAPRDTPPDPGKWQRLAMHAKALGLPVRGEPRAWTGARPTLPDYLPALGHASRAPDVLYAIGHQHLGLTLAATTAELVGRQLQGQALPDWLPALALSRFKPA</sequence>
<dbReference type="InterPro" id="IPR006076">
    <property type="entry name" value="FAD-dep_OxRdtase"/>
</dbReference>
<accession>H8L5K7</accession>
<dbReference type="InterPro" id="IPR036188">
    <property type="entry name" value="FAD/NAD-bd_sf"/>
</dbReference>
<dbReference type="Proteomes" id="UP000005234">
    <property type="component" value="Chromosome"/>
</dbReference>
<organism evidence="3 4">
    <name type="scientific">Frateuria aurantia (strain ATCC 33424 / DSM 6220 / KCTC 2777 / LMG 1558 / NBRC 3245 / NCIMB 13370)</name>
    <name type="common">Acetobacter aurantius</name>
    <dbReference type="NCBI Taxonomy" id="767434"/>
    <lineage>
        <taxon>Bacteria</taxon>
        <taxon>Pseudomonadati</taxon>
        <taxon>Pseudomonadota</taxon>
        <taxon>Gammaproteobacteria</taxon>
        <taxon>Lysobacterales</taxon>
        <taxon>Rhodanobacteraceae</taxon>
        <taxon>Frateuria</taxon>
    </lineage>
</organism>
<dbReference type="SUPFAM" id="SSF51971">
    <property type="entry name" value="Nucleotide-binding domain"/>
    <property type="match status" value="1"/>
</dbReference>
<feature type="domain" description="FAD dependent oxidoreductase" evidence="2">
    <location>
        <begin position="19"/>
        <end position="406"/>
    </location>
</feature>
<gene>
    <name evidence="3" type="ordered locus">Fraau_1376</name>
</gene>
<dbReference type="eggNOG" id="COG0665">
    <property type="taxonomic scope" value="Bacteria"/>
</dbReference>
<dbReference type="GO" id="GO:0005737">
    <property type="term" value="C:cytoplasm"/>
    <property type="evidence" value="ECO:0007669"/>
    <property type="project" value="TreeGrafter"/>
</dbReference>
<dbReference type="RefSeq" id="WP_014402813.1">
    <property type="nucleotide sequence ID" value="NC_017033.1"/>
</dbReference>
<evidence type="ECO:0000256" key="1">
    <source>
        <dbReference type="ARBA" id="ARBA00023002"/>
    </source>
</evidence>
<dbReference type="PANTHER" id="PTHR13847">
    <property type="entry name" value="SARCOSINE DEHYDROGENASE-RELATED"/>
    <property type="match status" value="1"/>
</dbReference>
<evidence type="ECO:0000313" key="4">
    <source>
        <dbReference type="Proteomes" id="UP000005234"/>
    </source>
</evidence>
<dbReference type="STRING" id="767434.Fraau_1376"/>
<dbReference type="Pfam" id="PF01266">
    <property type="entry name" value="DAO"/>
    <property type="match status" value="1"/>
</dbReference>
<name>H8L5K7_FRAAD</name>
<evidence type="ECO:0000313" key="3">
    <source>
        <dbReference type="EMBL" id="AFC85808.1"/>
    </source>
</evidence>
<protein>
    <submittedName>
        <fullName evidence="3">Glycine/D-amino acid oxidase, deaminating</fullName>
    </submittedName>
</protein>